<feature type="transmembrane region" description="Helical" evidence="1">
    <location>
        <begin position="55"/>
        <end position="75"/>
    </location>
</feature>
<protein>
    <submittedName>
        <fullName evidence="2">Uncharacterized protein</fullName>
    </submittedName>
</protein>
<organism evidence="2 3">
    <name type="scientific">Spirosoma taeanense</name>
    <dbReference type="NCBI Taxonomy" id="2735870"/>
    <lineage>
        <taxon>Bacteria</taxon>
        <taxon>Pseudomonadati</taxon>
        <taxon>Bacteroidota</taxon>
        <taxon>Cytophagia</taxon>
        <taxon>Cytophagales</taxon>
        <taxon>Cytophagaceae</taxon>
        <taxon>Spirosoma</taxon>
    </lineage>
</organism>
<feature type="transmembrane region" description="Helical" evidence="1">
    <location>
        <begin position="156"/>
        <end position="183"/>
    </location>
</feature>
<name>A0A6M5YF91_9BACT</name>
<reference evidence="2 3" key="1">
    <citation type="submission" date="2020-05" db="EMBL/GenBank/DDBJ databases">
        <title>Genome sequencing of Spirosoma sp. TS118.</title>
        <authorList>
            <person name="Lee J.-H."/>
            <person name="Jeong S."/>
            <person name="Zhao L."/>
            <person name="Jung J.-H."/>
            <person name="Kim M.-K."/>
            <person name="Lim S."/>
        </authorList>
    </citation>
    <scope>NUCLEOTIDE SEQUENCE [LARGE SCALE GENOMIC DNA]</scope>
    <source>
        <strain evidence="2 3">TS118</strain>
    </source>
</reference>
<keyword evidence="1" id="KW-0472">Membrane</keyword>
<dbReference type="AlphaFoldDB" id="A0A6M5YF91"/>
<dbReference type="KEGG" id="stae:HNV11_08860"/>
<evidence type="ECO:0000256" key="1">
    <source>
        <dbReference type="SAM" id="Phobius"/>
    </source>
</evidence>
<gene>
    <name evidence="2" type="ORF">HNV11_08860</name>
</gene>
<sequence>MLLSRNIYKSLDWTLHTVRFFRRHFLVIFGLGLVAALGRTIQLKAFGPISPSSNALIEVVVESARLAIFLYALGLSNVRKGTTRFIEFVANRQSRRQNWQLGSRKLRRNWPALLGNLFIFSLLAFFVNAFINHIAYETCLYITLKTRQLISGQASEWVLILFFKNLSVIPFTLIFSALFWLWLVNRLPKPITYT</sequence>
<proteinExistence type="predicted"/>
<keyword evidence="1" id="KW-1133">Transmembrane helix</keyword>
<feature type="transmembrane region" description="Helical" evidence="1">
    <location>
        <begin position="25"/>
        <end position="43"/>
    </location>
</feature>
<evidence type="ECO:0000313" key="2">
    <source>
        <dbReference type="EMBL" id="QJW92284.1"/>
    </source>
</evidence>
<dbReference type="Proteomes" id="UP000502756">
    <property type="component" value="Chromosome"/>
</dbReference>
<evidence type="ECO:0000313" key="3">
    <source>
        <dbReference type="Proteomes" id="UP000502756"/>
    </source>
</evidence>
<keyword evidence="1" id="KW-0812">Transmembrane</keyword>
<feature type="transmembrane region" description="Helical" evidence="1">
    <location>
        <begin position="113"/>
        <end position="136"/>
    </location>
</feature>
<accession>A0A6M5YF91</accession>
<dbReference type="EMBL" id="CP053435">
    <property type="protein sequence ID" value="QJW92284.1"/>
    <property type="molecule type" value="Genomic_DNA"/>
</dbReference>
<keyword evidence="3" id="KW-1185">Reference proteome</keyword>